<reference evidence="1" key="1">
    <citation type="journal article" date="2023" name="Science">
        <title>Elucidation of the pathway for biosynthesis of saponin adjuvants from the soapbark tree.</title>
        <authorList>
            <person name="Reed J."/>
            <person name="Orme A."/>
            <person name="El-Demerdash A."/>
            <person name="Owen C."/>
            <person name="Martin L.B.B."/>
            <person name="Misra R.C."/>
            <person name="Kikuchi S."/>
            <person name="Rejzek M."/>
            <person name="Martin A.C."/>
            <person name="Harkess A."/>
            <person name="Leebens-Mack J."/>
            <person name="Louveau T."/>
            <person name="Stephenson M.J."/>
            <person name="Osbourn A."/>
        </authorList>
    </citation>
    <scope>NUCLEOTIDE SEQUENCE</scope>
    <source>
        <strain evidence="1">S10</strain>
    </source>
</reference>
<sequence>MNIFAKRLFGTRSRGGIDELGIGKISGISTSPSNEAEPEPALVLEARTLGKNEKKESILTDDVKKAVGNPHWKMKPGAIANK</sequence>
<keyword evidence="2" id="KW-1185">Reference proteome</keyword>
<dbReference type="AlphaFoldDB" id="A0AAD7LA17"/>
<evidence type="ECO:0000313" key="1">
    <source>
        <dbReference type="EMBL" id="KAJ7953882.1"/>
    </source>
</evidence>
<evidence type="ECO:0000313" key="2">
    <source>
        <dbReference type="Proteomes" id="UP001163823"/>
    </source>
</evidence>
<comment type="caution">
    <text evidence="1">The sequence shown here is derived from an EMBL/GenBank/DDBJ whole genome shotgun (WGS) entry which is preliminary data.</text>
</comment>
<dbReference type="EMBL" id="JARAOO010000010">
    <property type="protein sequence ID" value="KAJ7953882.1"/>
    <property type="molecule type" value="Genomic_DNA"/>
</dbReference>
<dbReference type="KEGG" id="qsa:O6P43_025523"/>
<name>A0AAD7LA17_QUISA</name>
<organism evidence="1 2">
    <name type="scientific">Quillaja saponaria</name>
    <name type="common">Soap bark tree</name>
    <dbReference type="NCBI Taxonomy" id="32244"/>
    <lineage>
        <taxon>Eukaryota</taxon>
        <taxon>Viridiplantae</taxon>
        <taxon>Streptophyta</taxon>
        <taxon>Embryophyta</taxon>
        <taxon>Tracheophyta</taxon>
        <taxon>Spermatophyta</taxon>
        <taxon>Magnoliopsida</taxon>
        <taxon>eudicotyledons</taxon>
        <taxon>Gunneridae</taxon>
        <taxon>Pentapetalae</taxon>
        <taxon>rosids</taxon>
        <taxon>fabids</taxon>
        <taxon>Fabales</taxon>
        <taxon>Quillajaceae</taxon>
        <taxon>Quillaja</taxon>
    </lineage>
</organism>
<accession>A0AAD7LA17</accession>
<proteinExistence type="predicted"/>
<protein>
    <submittedName>
        <fullName evidence="1">Uncharacterized protein</fullName>
    </submittedName>
</protein>
<gene>
    <name evidence="1" type="ORF">O6P43_025523</name>
</gene>
<dbReference type="Proteomes" id="UP001163823">
    <property type="component" value="Chromosome 10"/>
</dbReference>